<dbReference type="GO" id="GO:0034599">
    <property type="term" value="P:cellular response to oxidative stress"/>
    <property type="evidence" value="ECO:0007669"/>
    <property type="project" value="TreeGrafter"/>
</dbReference>
<dbReference type="InterPro" id="IPR036249">
    <property type="entry name" value="Thioredoxin-like_sf"/>
</dbReference>
<accession>A0A2W7MEW7</accession>
<dbReference type="PRINTS" id="PR01011">
    <property type="entry name" value="GLUTPROXDASE"/>
</dbReference>
<comment type="similarity">
    <text evidence="1 5">Belongs to the glutathione peroxidase family.</text>
</comment>
<dbReference type="EMBL" id="QKZI01000005">
    <property type="protein sequence ID" value="PZX03987.1"/>
    <property type="molecule type" value="Genomic_DNA"/>
</dbReference>
<evidence type="ECO:0000256" key="2">
    <source>
        <dbReference type="ARBA" id="ARBA00022559"/>
    </source>
</evidence>
<evidence type="ECO:0000256" key="5">
    <source>
        <dbReference type="RuleBase" id="RU000499"/>
    </source>
</evidence>
<dbReference type="Proteomes" id="UP000248646">
    <property type="component" value="Unassembled WGS sequence"/>
</dbReference>
<dbReference type="AlphaFoldDB" id="A0A2W7MEW7"/>
<keyword evidence="2 5" id="KW-0575">Peroxidase</keyword>
<dbReference type="SUPFAM" id="SSF52833">
    <property type="entry name" value="Thioredoxin-like"/>
    <property type="match status" value="1"/>
</dbReference>
<dbReference type="PROSITE" id="PS51355">
    <property type="entry name" value="GLUTATHIONE_PEROXID_3"/>
    <property type="match status" value="1"/>
</dbReference>
<dbReference type="GO" id="GO:0004601">
    <property type="term" value="F:peroxidase activity"/>
    <property type="evidence" value="ECO:0007669"/>
    <property type="project" value="UniProtKB-KW"/>
</dbReference>
<name>A0A2W7MEW7_9BACI</name>
<dbReference type="PIRSF" id="PIRSF000303">
    <property type="entry name" value="Glutathion_perox"/>
    <property type="match status" value="1"/>
</dbReference>
<sequence>MKIEGVIEMSIYDIKVKNSNGVEYDLSEYKGKPMLIVNTATKCGLSGQFDGLEKLYNEYKDQGLMVLGFPSNQFKQESGSAEDAAEACRLSYGVSFPMHELVKLNGKDAHPLFDYLTSHSKGFLSNSIKWNFTKFLVDKEGNLVERYAPTDNPESFKKDIQKVL</sequence>
<dbReference type="CDD" id="cd00340">
    <property type="entry name" value="GSH_Peroxidase"/>
    <property type="match status" value="1"/>
</dbReference>
<evidence type="ECO:0000256" key="4">
    <source>
        <dbReference type="PIRSR" id="PIRSR000303-1"/>
    </source>
</evidence>
<protein>
    <recommendedName>
        <fullName evidence="5">Glutathione peroxidase</fullName>
    </recommendedName>
</protein>
<dbReference type="InterPro" id="IPR000889">
    <property type="entry name" value="Glutathione_peroxidase"/>
</dbReference>
<dbReference type="PANTHER" id="PTHR11592:SF78">
    <property type="entry name" value="GLUTATHIONE PEROXIDASE"/>
    <property type="match status" value="1"/>
</dbReference>
<dbReference type="InterPro" id="IPR029760">
    <property type="entry name" value="GPX_CS"/>
</dbReference>
<evidence type="ECO:0000256" key="3">
    <source>
        <dbReference type="ARBA" id="ARBA00023002"/>
    </source>
</evidence>
<evidence type="ECO:0000313" key="6">
    <source>
        <dbReference type="EMBL" id="PZX03987.1"/>
    </source>
</evidence>
<keyword evidence="7" id="KW-1185">Reference proteome</keyword>
<proteinExistence type="inferred from homology"/>
<gene>
    <name evidence="6" type="ORF">C7437_105184</name>
</gene>
<evidence type="ECO:0000313" key="7">
    <source>
        <dbReference type="Proteomes" id="UP000248646"/>
    </source>
</evidence>
<dbReference type="Gene3D" id="3.40.30.10">
    <property type="entry name" value="Glutaredoxin"/>
    <property type="match status" value="1"/>
</dbReference>
<reference evidence="6 7" key="1">
    <citation type="submission" date="2018-06" db="EMBL/GenBank/DDBJ databases">
        <title>Genomic Encyclopedia of Type Strains, Phase IV (KMG-IV): sequencing the most valuable type-strain genomes for metagenomic binning, comparative biology and taxonomic classification.</title>
        <authorList>
            <person name="Goeker M."/>
        </authorList>
    </citation>
    <scope>NUCLEOTIDE SEQUENCE [LARGE SCALE GENOMIC DNA]</scope>
    <source>
        <strain evidence="6 7">DSM 5</strain>
    </source>
</reference>
<evidence type="ECO:0000256" key="1">
    <source>
        <dbReference type="ARBA" id="ARBA00006926"/>
    </source>
</evidence>
<dbReference type="PROSITE" id="PS00763">
    <property type="entry name" value="GLUTATHIONE_PEROXID_2"/>
    <property type="match status" value="1"/>
</dbReference>
<keyword evidence="3 5" id="KW-0560">Oxidoreductase</keyword>
<dbReference type="FunFam" id="3.40.30.10:FF:000010">
    <property type="entry name" value="Glutathione peroxidase"/>
    <property type="match status" value="1"/>
</dbReference>
<dbReference type="PANTHER" id="PTHR11592">
    <property type="entry name" value="GLUTATHIONE PEROXIDASE"/>
    <property type="match status" value="1"/>
</dbReference>
<feature type="active site" evidence="4">
    <location>
        <position position="43"/>
    </location>
</feature>
<comment type="caution">
    <text evidence="6">The sequence shown here is derived from an EMBL/GenBank/DDBJ whole genome shotgun (WGS) entry which is preliminary data.</text>
</comment>
<organism evidence="6 7">
    <name type="scientific">Psychrobacillus insolitus</name>
    <dbReference type="NCBI Taxonomy" id="1461"/>
    <lineage>
        <taxon>Bacteria</taxon>
        <taxon>Bacillati</taxon>
        <taxon>Bacillota</taxon>
        <taxon>Bacilli</taxon>
        <taxon>Bacillales</taxon>
        <taxon>Bacillaceae</taxon>
        <taxon>Psychrobacillus</taxon>
    </lineage>
</organism>
<dbReference type="Pfam" id="PF00255">
    <property type="entry name" value="GSHPx"/>
    <property type="match status" value="1"/>
</dbReference>